<name>A0ABT3HIN9_9HYPH</name>
<dbReference type="SUPFAM" id="SSF53300">
    <property type="entry name" value="vWA-like"/>
    <property type="match status" value="1"/>
</dbReference>
<sequence length="416" mass="43939">MSIAGLKAVVARFASNEAGALSILFAFLLIPILLLVGTAIDYSRALETKATLRNALDAAALAGVAKLVREGGSKDEVDAIVNATFQNAITLSGGSGISIKGLTITQDPDTGAVSVDATLTMPTTFMQLAGFADIDIANKSVARLSDKDIEVALMLDVTGSMAGSKISDLKAAAKELIDVLIPTTAHSYQNEVRIAIIPYSQGVNVASYASAVTDGVSNKCATERSVKSFTDAFYTQAPIGDGSTGCPGVEFLPLTDSNATLTTKINSLATTGYTAGHTGIAWSWYTLSPKWSPLWPAGSDPVAYDDDETVKIAILMTDGEFNTAYDYNEASGKYKESRGNAKSKSEQRAKKLCKNMKKAGIEIYSVTFQLYSTSAKAMMEECASTSGKYFDASNGTALRNAFKSIAADISQMRLSE</sequence>
<evidence type="ECO:0000256" key="1">
    <source>
        <dbReference type="SAM" id="Phobius"/>
    </source>
</evidence>
<feature type="domain" description="VWFA" evidence="2">
    <location>
        <begin position="150"/>
        <end position="405"/>
    </location>
</feature>
<dbReference type="Gene3D" id="3.40.50.410">
    <property type="entry name" value="von Willebrand factor, type A domain"/>
    <property type="match status" value="1"/>
</dbReference>
<evidence type="ECO:0000313" key="3">
    <source>
        <dbReference type="EMBL" id="MCW2310247.1"/>
    </source>
</evidence>
<reference evidence="4" key="1">
    <citation type="submission" date="2023-07" db="EMBL/GenBank/DDBJ databases">
        <title>Genome sequencing of Purple Non-Sulfur Bacteria from various extreme environments.</title>
        <authorList>
            <person name="Mayer M."/>
        </authorList>
    </citation>
    <scope>NUCLEOTIDE SEQUENCE [LARGE SCALE GENOMIC DNA]</scope>
    <source>
        <strain evidence="4">DSM 17935</strain>
    </source>
</reference>
<evidence type="ECO:0000259" key="2">
    <source>
        <dbReference type="PROSITE" id="PS50234"/>
    </source>
</evidence>
<keyword evidence="1" id="KW-0472">Membrane</keyword>
<dbReference type="InterPro" id="IPR036465">
    <property type="entry name" value="vWFA_dom_sf"/>
</dbReference>
<dbReference type="Proteomes" id="UP001209755">
    <property type="component" value="Unassembled WGS sequence"/>
</dbReference>
<keyword evidence="1" id="KW-0812">Transmembrane</keyword>
<dbReference type="InterPro" id="IPR002035">
    <property type="entry name" value="VWF_A"/>
</dbReference>
<feature type="transmembrane region" description="Helical" evidence="1">
    <location>
        <begin position="20"/>
        <end position="40"/>
    </location>
</feature>
<dbReference type="PROSITE" id="PS50234">
    <property type="entry name" value="VWFA"/>
    <property type="match status" value="1"/>
</dbReference>
<protein>
    <submittedName>
        <fullName evidence="3">Flp pilus assembly protein TadG</fullName>
    </submittedName>
</protein>
<keyword evidence="1" id="KW-1133">Transmembrane helix</keyword>
<organism evidence="3 4">
    <name type="scientific">Rhodobium gokarnense</name>
    <dbReference type="NCBI Taxonomy" id="364296"/>
    <lineage>
        <taxon>Bacteria</taxon>
        <taxon>Pseudomonadati</taxon>
        <taxon>Pseudomonadota</taxon>
        <taxon>Alphaproteobacteria</taxon>
        <taxon>Hyphomicrobiales</taxon>
        <taxon>Rhodobiaceae</taxon>
        <taxon>Rhodobium</taxon>
    </lineage>
</organism>
<gene>
    <name evidence="3" type="ORF">M2319_004613</name>
</gene>
<comment type="caution">
    <text evidence="3">The sequence shown here is derived from an EMBL/GenBank/DDBJ whole genome shotgun (WGS) entry which is preliminary data.</text>
</comment>
<proteinExistence type="predicted"/>
<dbReference type="Pfam" id="PF13400">
    <property type="entry name" value="Tad"/>
    <property type="match status" value="1"/>
</dbReference>
<dbReference type="InterPro" id="IPR028087">
    <property type="entry name" value="Tad_N"/>
</dbReference>
<accession>A0ABT3HIN9</accession>
<keyword evidence="4" id="KW-1185">Reference proteome</keyword>
<dbReference type="RefSeq" id="WP_264603814.1">
    <property type="nucleotide sequence ID" value="NZ_JAOQNS010000022.1"/>
</dbReference>
<evidence type="ECO:0000313" key="4">
    <source>
        <dbReference type="Proteomes" id="UP001209755"/>
    </source>
</evidence>
<dbReference type="EMBL" id="JAOQNS010000022">
    <property type="protein sequence ID" value="MCW2310247.1"/>
    <property type="molecule type" value="Genomic_DNA"/>
</dbReference>